<evidence type="ECO:0000256" key="10">
    <source>
        <dbReference type="PROSITE-ProRule" id="PRU00221"/>
    </source>
</evidence>
<dbReference type="EC" id="2.7.11.1" evidence="2"/>
<evidence type="ECO:0000256" key="9">
    <source>
        <dbReference type="ARBA" id="ARBA00022840"/>
    </source>
</evidence>
<dbReference type="GO" id="GO:0005776">
    <property type="term" value="C:autophagosome"/>
    <property type="evidence" value="ECO:0007669"/>
    <property type="project" value="UniProtKB-SubCell"/>
</dbReference>
<keyword evidence="8" id="KW-0418">Kinase</keyword>
<dbReference type="Gene3D" id="2.130.10.10">
    <property type="entry name" value="YVTN repeat-like/Quinoprotein amine dehydrogenase"/>
    <property type="match status" value="1"/>
</dbReference>
<dbReference type="InterPro" id="IPR036322">
    <property type="entry name" value="WD40_repeat_dom_sf"/>
</dbReference>
<dbReference type="GO" id="GO:0005524">
    <property type="term" value="F:ATP binding"/>
    <property type="evidence" value="ECO:0007669"/>
    <property type="project" value="UniProtKB-KW"/>
</dbReference>
<dbReference type="PROSITE" id="PS50294">
    <property type="entry name" value="WD_REPEATS_REGION"/>
    <property type="match status" value="1"/>
</dbReference>
<evidence type="ECO:0000256" key="8">
    <source>
        <dbReference type="ARBA" id="ARBA00022777"/>
    </source>
</evidence>
<protein>
    <recommendedName>
        <fullName evidence="2">non-specific serine/threonine protein kinase</fullName>
        <ecNumber evidence="2">2.7.11.1</ecNumber>
    </recommendedName>
</protein>
<dbReference type="InterPro" id="IPR055231">
    <property type="entry name" value="2AA_helical"/>
</dbReference>
<dbReference type="SUPFAM" id="SSF56112">
    <property type="entry name" value="Protein kinase-like (PK-like)"/>
    <property type="match status" value="1"/>
</dbReference>
<dbReference type="SUPFAM" id="SSF50978">
    <property type="entry name" value="WD40 repeat-like"/>
    <property type="match status" value="1"/>
</dbReference>
<dbReference type="Pfam" id="PF00069">
    <property type="entry name" value="Pkinase"/>
    <property type="match status" value="1"/>
</dbReference>
<name>A0ABD6E5N6_9BILA</name>
<comment type="caution">
    <text evidence="12">The sequence shown here is derived from an EMBL/GenBank/DDBJ whole genome shotgun (WGS) entry which is preliminary data.</text>
</comment>
<evidence type="ECO:0000313" key="13">
    <source>
        <dbReference type="Proteomes" id="UP001608902"/>
    </source>
</evidence>
<evidence type="ECO:0000313" key="12">
    <source>
        <dbReference type="EMBL" id="MFH4975365.1"/>
    </source>
</evidence>
<keyword evidence="5" id="KW-0808">Transferase</keyword>
<keyword evidence="9" id="KW-0067">ATP-binding</keyword>
<dbReference type="Proteomes" id="UP001608902">
    <property type="component" value="Unassembled WGS sequence"/>
</dbReference>
<keyword evidence="3" id="KW-0723">Serine/threonine-protein kinase</keyword>
<dbReference type="PROSITE" id="PS50082">
    <property type="entry name" value="WD_REPEATS_2"/>
    <property type="match status" value="1"/>
</dbReference>
<dbReference type="PANTHER" id="PTHR17583">
    <property type="entry name" value="PHOSPHOINOSITIDE 3-KINASE REGULATORY SUBUNIT 4"/>
    <property type="match status" value="1"/>
</dbReference>
<gene>
    <name evidence="12" type="ORF">AB6A40_002074</name>
</gene>
<dbReference type="PROSITE" id="PS00108">
    <property type="entry name" value="PROTEIN_KINASE_ST"/>
    <property type="match status" value="1"/>
</dbReference>
<proteinExistence type="predicted"/>
<keyword evidence="13" id="KW-1185">Reference proteome</keyword>
<dbReference type="SMART" id="SM00320">
    <property type="entry name" value="WD40"/>
    <property type="match status" value="3"/>
</dbReference>
<keyword evidence="4 10" id="KW-0853">WD repeat</keyword>
<dbReference type="SMART" id="SM00220">
    <property type="entry name" value="S_TKc"/>
    <property type="match status" value="1"/>
</dbReference>
<evidence type="ECO:0000256" key="7">
    <source>
        <dbReference type="ARBA" id="ARBA00022741"/>
    </source>
</evidence>
<evidence type="ECO:0000256" key="4">
    <source>
        <dbReference type="ARBA" id="ARBA00022574"/>
    </source>
</evidence>
<feature type="repeat" description="WD" evidence="10">
    <location>
        <begin position="981"/>
        <end position="1014"/>
    </location>
</feature>
<keyword evidence="7" id="KW-0547">Nucleotide-binding</keyword>
<dbReference type="CDD" id="cd13980">
    <property type="entry name" value="STKc_Vps15"/>
    <property type="match status" value="1"/>
</dbReference>
<organism evidence="12 13">
    <name type="scientific">Gnathostoma spinigerum</name>
    <dbReference type="NCBI Taxonomy" id="75299"/>
    <lineage>
        <taxon>Eukaryota</taxon>
        <taxon>Metazoa</taxon>
        <taxon>Ecdysozoa</taxon>
        <taxon>Nematoda</taxon>
        <taxon>Chromadorea</taxon>
        <taxon>Rhabditida</taxon>
        <taxon>Spirurina</taxon>
        <taxon>Gnathostomatomorpha</taxon>
        <taxon>Gnathostomatoidea</taxon>
        <taxon>Gnathostomatidae</taxon>
        <taxon>Gnathostoma</taxon>
    </lineage>
</organism>
<dbReference type="InterPro" id="IPR045162">
    <property type="entry name" value="Vps15-like"/>
</dbReference>
<dbReference type="Gene3D" id="1.25.10.10">
    <property type="entry name" value="Leucine-rich Repeat Variant"/>
    <property type="match status" value="2"/>
</dbReference>
<dbReference type="InterPro" id="IPR011989">
    <property type="entry name" value="ARM-like"/>
</dbReference>
<sequence>MGNVLSAPIPSQILPVEAYLSEIPEMEFVQSLGSTRFMKVARANHAEGAILVKVFLIQDPSFSIEPYRDQILQIRDLLASAYNCCPFKKVIVTSRFAILSRSFQKNTLYERLSTRPFLTSIEKKWIAFQLFKAAAQCEAADVCHGDLKTQNILVSSSSWVQITDFASYKPAVIPSDDPSHFTFFFDTSRRLSCYLAPERFKPSQELNSTLARLPGEFFNVSEGLTHAMDIFSLGCVLVELFTDGWRPFTYEKMISYRNASETVAEQMLGNILEQLPKELRELIRLMLNVDPSKRPTSREILKTYAPRLVPPVFDHFLFNYLSIFRPKPSQTSISLEEPSQAMISIEPDDVIAKLADDLDEILSKFREEIVTDGKKSSQKVASILVISLITSNVRSLKSLGGKLASMKMLQKLAELSDTSVICDRILPYMIHLLSDGLVQVRSEAINEITRMLESLKEIPRNETRLFIDYLFPRLKVLSVDSSTLVKMSLAHNLGTLAEASVRFLHQGSRDLLENLLEGSIYIDEKNTEDTEERLTRQEMNALYETVKEIFDNLCVSDNNVKHCLTTRDSLEKLCQFFNRQKTSDELLRHITTHLNDKSDWRLRAAFFQCCPTIAKFLSFNQIASLKPLLEQGLHDFEEFVQLQDICCICELCRLKFFERTALFELLREVLPFLSHPNEWLRMAVVNLLSVLDEKLTVADVHCKLLPMVSPYLTEPLIKLNNKFVVASCLKPPIPQSIWTYVIDHCPIASLLDYLNEKQILIGLDGGYSSVFASSRKKISSQQPLGRQLEAILLRLENLGMTNEVELKFIRFTKILTAMERFRSSRSPSNSEQVDGAVDLRSLPHVKLSKFDLKTRLIRSASVKALNPPVKNIEWTATFADDSPMNSQQYRPSLFTTSNYSSEDASSDRCTNSVQQLSTLASFGTVRSSDCDVMLSELLSQKHHHYLRRQCQHSSLFPKFEVSSSNASLPSLRHRTRLIAHLHEHTGAIRRLALNPVGTCFASASSDGMVKLWSVGRLQNDMSAVMRSDATYTHRHPINSVQFLGVTGERMAIASESCRIPFIDVDRLCLLSTLELDKEKNGPPFELIAVDNMLYVLSHHNYVLCYDCRVPTNGAMGRCSYPIREYRIDDFYALITSFCVDPHSQNWMCLTSTSCHVILWDLRFGIEVKSWNHPRCRMLRCWPAWCGTNGICNEVWTSSSSCGELTCWKLETAQKSHVLWPASTKRPFNYDEDKFVTTAMARCDQTGRIYTGDSFGALRCWGYYHNSPNLSDCHYLSGPKKSTLTEIEKRSFSSITYNSETVEGVEVIYETENIFRENTCLPKNIGPIDLEVCRKQFIWRNSRNLSALRTKISLSSFPSS</sequence>
<dbReference type="Gene3D" id="1.10.510.10">
    <property type="entry name" value="Transferase(Phosphotransferase) domain 1"/>
    <property type="match status" value="1"/>
</dbReference>
<comment type="subcellular location">
    <subcellularLocation>
        <location evidence="1">Cytoplasmic vesicle</location>
        <location evidence="1">Autophagosome</location>
    </subcellularLocation>
</comment>
<dbReference type="InterPro" id="IPR000719">
    <property type="entry name" value="Prot_kinase_dom"/>
</dbReference>
<evidence type="ECO:0000256" key="3">
    <source>
        <dbReference type="ARBA" id="ARBA00022527"/>
    </source>
</evidence>
<evidence type="ECO:0000256" key="2">
    <source>
        <dbReference type="ARBA" id="ARBA00012513"/>
    </source>
</evidence>
<evidence type="ECO:0000256" key="1">
    <source>
        <dbReference type="ARBA" id="ARBA00004419"/>
    </source>
</evidence>
<dbReference type="PANTHER" id="PTHR17583:SF0">
    <property type="entry name" value="PHOSPHOINOSITIDE 3-KINASE REGULATORY SUBUNIT 4"/>
    <property type="match status" value="1"/>
</dbReference>
<accession>A0ABD6E5N6</accession>
<dbReference type="GO" id="GO:0004674">
    <property type="term" value="F:protein serine/threonine kinase activity"/>
    <property type="evidence" value="ECO:0007669"/>
    <property type="project" value="UniProtKB-KW"/>
</dbReference>
<reference evidence="12 13" key="1">
    <citation type="submission" date="2024-08" db="EMBL/GenBank/DDBJ databases">
        <title>Gnathostoma spinigerum genome.</title>
        <authorList>
            <person name="Gonzalez-Bertolin B."/>
            <person name="Monzon S."/>
            <person name="Zaballos A."/>
            <person name="Jimenez P."/>
            <person name="Dekumyoy P."/>
            <person name="Varona S."/>
            <person name="Cuesta I."/>
            <person name="Sumanam S."/>
            <person name="Adisakwattana P."/>
            <person name="Gasser R.B."/>
            <person name="Hernandez-Gonzalez A."/>
            <person name="Young N.D."/>
            <person name="Perteguer M.J."/>
        </authorList>
    </citation>
    <scope>NUCLEOTIDE SEQUENCE [LARGE SCALE GENOMIC DNA]</scope>
    <source>
        <strain evidence="12">AL3</strain>
        <tissue evidence="12">Liver</tissue>
    </source>
</reference>
<dbReference type="InterPro" id="IPR008271">
    <property type="entry name" value="Ser/Thr_kinase_AS"/>
</dbReference>
<dbReference type="InterPro" id="IPR016024">
    <property type="entry name" value="ARM-type_fold"/>
</dbReference>
<evidence type="ECO:0000259" key="11">
    <source>
        <dbReference type="PROSITE" id="PS50011"/>
    </source>
</evidence>
<dbReference type="PROSITE" id="PS50011">
    <property type="entry name" value="PROTEIN_KINASE_DOM"/>
    <property type="match status" value="1"/>
</dbReference>
<dbReference type="InterPro" id="IPR011009">
    <property type="entry name" value="Kinase-like_dom_sf"/>
</dbReference>
<dbReference type="InterPro" id="IPR015943">
    <property type="entry name" value="WD40/YVTN_repeat-like_dom_sf"/>
</dbReference>
<evidence type="ECO:0000256" key="6">
    <source>
        <dbReference type="ARBA" id="ARBA00022737"/>
    </source>
</evidence>
<dbReference type="InterPro" id="IPR001680">
    <property type="entry name" value="WD40_rpt"/>
</dbReference>
<feature type="domain" description="Protein kinase" evidence="11">
    <location>
        <begin position="26"/>
        <end position="308"/>
    </location>
</feature>
<evidence type="ECO:0000256" key="5">
    <source>
        <dbReference type="ARBA" id="ARBA00022679"/>
    </source>
</evidence>
<dbReference type="EMBL" id="JBGFUD010000869">
    <property type="protein sequence ID" value="MFH4975365.1"/>
    <property type="molecule type" value="Genomic_DNA"/>
</dbReference>
<dbReference type="SUPFAM" id="SSF48371">
    <property type="entry name" value="ARM repeat"/>
    <property type="match status" value="1"/>
</dbReference>
<keyword evidence="6" id="KW-0677">Repeat</keyword>
<dbReference type="Pfam" id="PF22956">
    <property type="entry name" value="VPS15-like_hel"/>
    <property type="match status" value="1"/>
</dbReference>